<evidence type="ECO:0000313" key="10">
    <source>
        <dbReference type="Proteomes" id="UP000034076"/>
    </source>
</evidence>
<evidence type="ECO:0000313" key="9">
    <source>
        <dbReference type="EMBL" id="KKI52359.1"/>
    </source>
</evidence>
<dbReference type="InterPro" id="IPR035996">
    <property type="entry name" value="4pyrrol_Methylase_sf"/>
</dbReference>
<keyword evidence="10" id="KW-1185">Reference proteome</keyword>
<dbReference type="GO" id="GO:0032259">
    <property type="term" value="P:methylation"/>
    <property type="evidence" value="ECO:0007669"/>
    <property type="project" value="UniProtKB-KW"/>
</dbReference>
<dbReference type="EC" id="2.1.1.130" evidence="9"/>
<dbReference type="STRING" id="270498.CHK_0129"/>
<dbReference type="OrthoDB" id="9804789at2"/>
<dbReference type="GO" id="GO:0009236">
    <property type="term" value="P:cobalamin biosynthetic process"/>
    <property type="evidence" value="ECO:0007669"/>
    <property type="project" value="UniProtKB-UniRule"/>
</dbReference>
<evidence type="ECO:0000256" key="5">
    <source>
        <dbReference type="ARBA" id="ARBA00022679"/>
    </source>
</evidence>
<dbReference type="PIRSF" id="PIRSF036427">
    <property type="entry name" value="Precrrn-2_mtase"/>
    <property type="match status" value="1"/>
</dbReference>
<dbReference type="InterPro" id="IPR006364">
    <property type="entry name" value="CobI/CbiL/CobIJ_dom"/>
</dbReference>
<sequence>MKKGTFYSIGVGPGNPKLMTLEAVETIKACDVIALPQSGGKQNVAFEIAKDYLDGKEIVFCDMPMIRGGKELRRYHEEAAGALGRHLDGGKDVGFLTLGDPSIYSTAMYIHRILKEAGYRTGMIAGVPSFCAAAARLDIALCEGRQPLHVIPASYRNMEQALLLPGTQVLMKSGKSVGELKEFLETQDKDVSAVECCGMENEKIHYGLDTLGGDASYFSVIIAKEKTI</sequence>
<keyword evidence="5 9" id="KW-0808">Transferase</keyword>
<dbReference type="InterPro" id="IPR014776">
    <property type="entry name" value="4pyrrole_Mease_sub2"/>
</dbReference>
<accession>A0A0M2NIJ7</accession>
<feature type="domain" description="Tetrapyrrole methylase" evidence="8">
    <location>
        <begin position="5"/>
        <end position="205"/>
    </location>
</feature>
<gene>
    <name evidence="9" type="ORF">CHK_0129</name>
</gene>
<dbReference type="NCBIfam" id="TIGR01467">
    <property type="entry name" value="cobI_cbiL"/>
    <property type="match status" value="1"/>
</dbReference>
<dbReference type="InterPro" id="IPR012382">
    <property type="entry name" value="CobI/CbiL"/>
</dbReference>
<dbReference type="Proteomes" id="UP000034076">
    <property type="component" value="Unassembled WGS sequence"/>
</dbReference>
<dbReference type="Gene3D" id="3.30.950.10">
    <property type="entry name" value="Methyltransferase, Cobalt-precorrin-4 Transmethylase, Domain 2"/>
    <property type="match status" value="1"/>
</dbReference>
<evidence type="ECO:0000259" key="8">
    <source>
        <dbReference type="Pfam" id="PF00590"/>
    </source>
</evidence>
<evidence type="ECO:0000256" key="3">
    <source>
        <dbReference type="ARBA" id="ARBA00022573"/>
    </source>
</evidence>
<evidence type="ECO:0000256" key="2">
    <source>
        <dbReference type="ARBA" id="ARBA00005879"/>
    </source>
</evidence>
<name>A0A0M2NIJ7_9FIRM</name>
<comment type="similarity">
    <text evidence="2 7">Belongs to the precorrin methyltransferase family.</text>
</comment>
<dbReference type="PATRIC" id="fig|270498.16.peg.2688"/>
<evidence type="ECO:0000256" key="6">
    <source>
        <dbReference type="ARBA" id="ARBA00022691"/>
    </source>
</evidence>
<dbReference type="InterPro" id="IPR000878">
    <property type="entry name" value="4pyrrol_Mease"/>
</dbReference>
<evidence type="ECO:0000256" key="4">
    <source>
        <dbReference type="ARBA" id="ARBA00022603"/>
    </source>
</evidence>
<protein>
    <submittedName>
        <fullName evidence="9">Cobalt-precorrin-2 C20-methyltransferase</fullName>
        <ecNumber evidence="9">2.1.1.130</ecNumber>
    </submittedName>
</protein>
<dbReference type="EMBL" id="LAYJ01000022">
    <property type="protein sequence ID" value="KKI52359.1"/>
    <property type="molecule type" value="Genomic_DNA"/>
</dbReference>
<dbReference type="UniPathway" id="UPA00148"/>
<dbReference type="SUPFAM" id="SSF53790">
    <property type="entry name" value="Tetrapyrrole methylase"/>
    <property type="match status" value="1"/>
</dbReference>
<keyword evidence="3" id="KW-0169">Cobalamin biosynthesis</keyword>
<dbReference type="Pfam" id="PF00590">
    <property type="entry name" value="TP_methylase"/>
    <property type="match status" value="1"/>
</dbReference>
<organism evidence="9 10">
    <name type="scientific">Christensenella hongkongensis</name>
    <dbReference type="NCBI Taxonomy" id="270498"/>
    <lineage>
        <taxon>Bacteria</taxon>
        <taxon>Bacillati</taxon>
        <taxon>Bacillota</taxon>
        <taxon>Clostridia</taxon>
        <taxon>Christensenellales</taxon>
        <taxon>Christensenellaceae</taxon>
        <taxon>Christensenella</taxon>
    </lineage>
</organism>
<comment type="pathway">
    <text evidence="1">Cofactor biosynthesis; adenosylcobalamin biosynthesis.</text>
</comment>
<comment type="caution">
    <text evidence="9">The sequence shown here is derived from an EMBL/GenBank/DDBJ whole genome shotgun (WGS) entry which is preliminary data.</text>
</comment>
<proteinExistence type="inferred from homology"/>
<dbReference type="PANTHER" id="PTHR43467">
    <property type="entry name" value="COBALT-PRECORRIN-2 C(20)-METHYLTRANSFERASE"/>
    <property type="match status" value="1"/>
</dbReference>
<keyword evidence="4 9" id="KW-0489">Methyltransferase</keyword>
<keyword evidence="6" id="KW-0949">S-adenosyl-L-methionine</keyword>
<evidence type="ECO:0000256" key="1">
    <source>
        <dbReference type="ARBA" id="ARBA00004953"/>
    </source>
</evidence>
<dbReference type="Gene3D" id="3.40.1010.10">
    <property type="entry name" value="Cobalt-precorrin-4 Transmethylase, Domain 1"/>
    <property type="match status" value="1"/>
</dbReference>
<dbReference type="AlphaFoldDB" id="A0A0M2NIJ7"/>
<evidence type="ECO:0000256" key="7">
    <source>
        <dbReference type="PIRNR" id="PIRNR036427"/>
    </source>
</evidence>
<reference evidence="9 10" key="1">
    <citation type="submission" date="2015-04" db="EMBL/GenBank/DDBJ databases">
        <title>Draft genome sequence of bacteremic isolate Catabacter hongkongensis type strain HKU16T.</title>
        <authorList>
            <person name="Lau S.K."/>
            <person name="Teng J.L."/>
            <person name="Huang Y."/>
            <person name="Curreem S.O."/>
            <person name="Tsui S.K."/>
            <person name="Woo P.C."/>
        </authorList>
    </citation>
    <scope>NUCLEOTIDE SEQUENCE [LARGE SCALE GENOMIC DNA]</scope>
    <source>
        <strain evidence="9 10">HKU16</strain>
    </source>
</reference>
<dbReference type="GO" id="GO:0030788">
    <property type="term" value="F:precorrin-2 C20-methyltransferase activity"/>
    <property type="evidence" value="ECO:0007669"/>
    <property type="project" value="UniProtKB-EC"/>
</dbReference>
<dbReference type="CDD" id="cd11645">
    <property type="entry name" value="Precorrin_2_C20_MT"/>
    <property type="match status" value="1"/>
</dbReference>
<dbReference type="RefSeq" id="WP_046441975.1">
    <property type="nucleotide sequence ID" value="NZ_CAUERS010000007.1"/>
</dbReference>
<dbReference type="InterPro" id="IPR014777">
    <property type="entry name" value="4pyrrole_Mease_sub1"/>
</dbReference>
<dbReference type="PANTHER" id="PTHR43467:SF2">
    <property type="entry name" value="COBALT-PRECORRIN-2 C(20)-METHYLTRANSFERASE"/>
    <property type="match status" value="1"/>
</dbReference>